<gene>
    <name evidence="1" type="ORF">Vqi01_42100</name>
</gene>
<evidence type="ECO:0000313" key="1">
    <source>
        <dbReference type="EMBL" id="GIJ29048.1"/>
    </source>
</evidence>
<protein>
    <submittedName>
        <fullName evidence="1">Uncharacterized protein</fullName>
    </submittedName>
</protein>
<keyword evidence="2" id="KW-1185">Reference proteome</keyword>
<dbReference type="EMBL" id="BOPC01000060">
    <property type="protein sequence ID" value="GIJ29048.1"/>
    <property type="molecule type" value="Genomic_DNA"/>
</dbReference>
<reference evidence="1 2" key="1">
    <citation type="submission" date="2021-01" db="EMBL/GenBank/DDBJ databases">
        <title>Whole genome shotgun sequence of Verrucosispora qiuiae NBRC 106684.</title>
        <authorList>
            <person name="Komaki H."/>
            <person name="Tamura T."/>
        </authorList>
    </citation>
    <scope>NUCLEOTIDE SEQUENCE [LARGE SCALE GENOMIC DNA]</scope>
    <source>
        <strain evidence="1 2">NBRC 106684</strain>
    </source>
</reference>
<dbReference type="Proteomes" id="UP000653076">
    <property type="component" value="Unassembled WGS sequence"/>
</dbReference>
<comment type="caution">
    <text evidence="1">The sequence shown here is derived from an EMBL/GenBank/DDBJ whole genome shotgun (WGS) entry which is preliminary data.</text>
</comment>
<organism evidence="1 2">
    <name type="scientific">Micromonospora qiuiae</name>
    <dbReference type="NCBI Taxonomy" id="502268"/>
    <lineage>
        <taxon>Bacteria</taxon>
        <taxon>Bacillati</taxon>
        <taxon>Actinomycetota</taxon>
        <taxon>Actinomycetes</taxon>
        <taxon>Micromonosporales</taxon>
        <taxon>Micromonosporaceae</taxon>
        <taxon>Micromonospora</taxon>
    </lineage>
</organism>
<proteinExistence type="predicted"/>
<accession>A0ABQ4JFG3</accession>
<evidence type="ECO:0000313" key="2">
    <source>
        <dbReference type="Proteomes" id="UP000653076"/>
    </source>
</evidence>
<name>A0ABQ4JFG3_9ACTN</name>
<sequence length="105" mass="11293">MQPLGEDLLQDLAVGCPLTVPFWAAARSPPVLWPLPLLCFNLRNGLPLTLLRGLKQSKGGTGGVRGADASTPPAPWGLRFFLTSRWSPVGDRATEPLVGCLTLFR</sequence>